<dbReference type="PROSITE" id="PS00356">
    <property type="entry name" value="HTH_LACI_1"/>
    <property type="match status" value="1"/>
</dbReference>
<evidence type="ECO:0000256" key="2">
    <source>
        <dbReference type="ARBA" id="ARBA00022777"/>
    </source>
</evidence>
<dbReference type="Pfam" id="PF00356">
    <property type="entry name" value="LacI"/>
    <property type="match status" value="1"/>
</dbReference>
<dbReference type="PANTHER" id="PTHR10584">
    <property type="entry name" value="SUGAR KINASE"/>
    <property type="match status" value="1"/>
</dbReference>
<reference evidence="5" key="1">
    <citation type="submission" date="2018-07" db="EMBL/GenBank/DDBJ databases">
        <authorList>
            <person name="Safronova V.I."/>
            <person name="Chirak E.R."/>
            <person name="Sazanova A.L."/>
        </authorList>
    </citation>
    <scope>NUCLEOTIDE SEQUENCE [LARGE SCALE GENOMIC DNA]</scope>
    <source>
        <strain evidence="5">RCAM04685</strain>
    </source>
</reference>
<dbReference type="GO" id="GO:0003677">
    <property type="term" value="F:DNA binding"/>
    <property type="evidence" value="ECO:0007669"/>
    <property type="project" value="UniProtKB-KW"/>
</dbReference>
<dbReference type="InterPro" id="IPR000843">
    <property type="entry name" value="HTH_LacI"/>
</dbReference>
<evidence type="ECO:0000259" key="3">
    <source>
        <dbReference type="PROSITE" id="PS50932"/>
    </source>
</evidence>
<dbReference type="GO" id="GO:0016301">
    <property type="term" value="F:kinase activity"/>
    <property type="evidence" value="ECO:0007669"/>
    <property type="project" value="UniProtKB-KW"/>
</dbReference>
<dbReference type="InterPro" id="IPR029056">
    <property type="entry name" value="Ribokinase-like"/>
</dbReference>
<dbReference type="PANTHER" id="PTHR10584:SF167">
    <property type="entry name" value="PFKB DOMAIN PROTEIN"/>
    <property type="match status" value="1"/>
</dbReference>
<evidence type="ECO:0000313" key="5">
    <source>
        <dbReference type="Proteomes" id="UP000255207"/>
    </source>
</evidence>
<comment type="caution">
    <text evidence="4">The sequence shown here is derived from an EMBL/GenBank/DDBJ whole genome shotgun (WGS) entry which is preliminary data.</text>
</comment>
<dbReference type="GO" id="GO:0006796">
    <property type="term" value="P:phosphate-containing compound metabolic process"/>
    <property type="evidence" value="ECO:0007669"/>
    <property type="project" value="UniProtKB-ARBA"/>
</dbReference>
<sequence>MQVSSRPMRWGRFGMAWMGVRGMSGDSPANAQRNATIDDVAQAAGVSKGTVSNVINGRVTVAPETRRKVEQAIADLSFRPAESARALTSRKRMDFEPKLDASVPRLTAVGYVSVDYFACLDRLPEREERRLSREIIKSIGGPAANVAAIAAGLGAPLQLAVSLITVIGMDQESDWAAAELADRRVDLIVPREPRQGRLDRAIVMVEADGRRTIINEPSNLAEVDVRRFIETNDPAGTSWCLHLEGYQVPRQIGLMAAARAKGFRTSMQATGLTTEWLARHAGEMFAAFDIVVLHRETLAMIPGCPAEPEAGLKHLAARAAKADAWPEIVAVTLGAEGAATLTRGGRIDHVPAIPVPVIDKTGAGDAFVGAFLAAWLNQRSAREAASLACIAGSLAVTCFGAQELRPLADDLTGCRESAAELAITPETSRSTDRVAVDLS</sequence>
<dbReference type="Gene3D" id="3.40.1190.20">
    <property type="match status" value="1"/>
</dbReference>
<dbReference type="InterPro" id="IPR002139">
    <property type="entry name" value="Ribo/fructo_kinase"/>
</dbReference>
<accession>A0A370L625</accession>
<dbReference type="Proteomes" id="UP000255207">
    <property type="component" value="Unassembled WGS sequence"/>
</dbReference>
<protein>
    <submittedName>
        <fullName evidence="4">LacI family DNA-binding transcriptional regulator</fullName>
    </submittedName>
</protein>
<dbReference type="OrthoDB" id="9775849at2"/>
<feature type="domain" description="HTH lacI-type" evidence="3">
    <location>
        <begin position="35"/>
        <end position="89"/>
    </location>
</feature>
<keyword evidence="5" id="KW-1185">Reference proteome</keyword>
<keyword evidence="4" id="KW-0238">DNA-binding</keyword>
<dbReference type="AlphaFoldDB" id="A0A370L625"/>
<dbReference type="Pfam" id="PF00294">
    <property type="entry name" value="PfkB"/>
    <property type="match status" value="1"/>
</dbReference>
<dbReference type="GO" id="GO:0006355">
    <property type="term" value="P:regulation of DNA-templated transcription"/>
    <property type="evidence" value="ECO:0007669"/>
    <property type="project" value="InterPro"/>
</dbReference>
<name>A0A370L625_9HYPH</name>
<dbReference type="InterPro" id="IPR010982">
    <property type="entry name" value="Lambda_DNA-bd_dom_sf"/>
</dbReference>
<organism evidence="4 5">
    <name type="scientific">Bosea caraganae</name>
    <dbReference type="NCBI Taxonomy" id="2763117"/>
    <lineage>
        <taxon>Bacteria</taxon>
        <taxon>Pseudomonadati</taxon>
        <taxon>Pseudomonadota</taxon>
        <taxon>Alphaproteobacteria</taxon>
        <taxon>Hyphomicrobiales</taxon>
        <taxon>Boseaceae</taxon>
        <taxon>Bosea</taxon>
    </lineage>
</organism>
<dbReference type="PRINTS" id="PR00036">
    <property type="entry name" value="HTHLACI"/>
</dbReference>
<dbReference type="CDD" id="cd01392">
    <property type="entry name" value="HTH_LacI"/>
    <property type="match status" value="1"/>
</dbReference>
<keyword evidence="2" id="KW-0418">Kinase</keyword>
<keyword evidence="1" id="KW-0808">Transferase</keyword>
<dbReference type="InterPro" id="IPR011611">
    <property type="entry name" value="PfkB_dom"/>
</dbReference>
<dbReference type="SMART" id="SM00354">
    <property type="entry name" value="HTH_LACI"/>
    <property type="match status" value="1"/>
</dbReference>
<evidence type="ECO:0000256" key="1">
    <source>
        <dbReference type="ARBA" id="ARBA00022679"/>
    </source>
</evidence>
<dbReference type="PRINTS" id="PR00990">
    <property type="entry name" value="RIBOKINASE"/>
</dbReference>
<proteinExistence type="predicted"/>
<evidence type="ECO:0000313" key="4">
    <source>
        <dbReference type="EMBL" id="RDJ24714.1"/>
    </source>
</evidence>
<dbReference type="PROSITE" id="PS50932">
    <property type="entry name" value="HTH_LACI_2"/>
    <property type="match status" value="1"/>
</dbReference>
<gene>
    <name evidence="4" type="ORF">DWE98_13655</name>
</gene>
<dbReference type="SUPFAM" id="SSF53613">
    <property type="entry name" value="Ribokinase-like"/>
    <property type="match status" value="1"/>
</dbReference>
<dbReference type="EMBL" id="QQTP01000006">
    <property type="protein sequence ID" value="RDJ24714.1"/>
    <property type="molecule type" value="Genomic_DNA"/>
</dbReference>
<dbReference type="SUPFAM" id="SSF47413">
    <property type="entry name" value="lambda repressor-like DNA-binding domains"/>
    <property type="match status" value="1"/>
</dbReference>
<dbReference type="Gene3D" id="1.10.260.40">
    <property type="entry name" value="lambda repressor-like DNA-binding domains"/>
    <property type="match status" value="1"/>
</dbReference>